<dbReference type="EMBL" id="CAEZZS010000054">
    <property type="protein sequence ID" value="CAB4781577.1"/>
    <property type="molecule type" value="Genomic_DNA"/>
</dbReference>
<dbReference type="Gene3D" id="3.40.50.300">
    <property type="entry name" value="P-loop containing nucleotide triphosphate hydrolases"/>
    <property type="match status" value="1"/>
</dbReference>
<dbReference type="EMBL" id="CAEZUJ010000008">
    <property type="protein sequence ID" value="CAB4594148.1"/>
    <property type="molecule type" value="Genomic_DNA"/>
</dbReference>
<reference evidence="8" key="1">
    <citation type="submission" date="2020-05" db="EMBL/GenBank/DDBJ databases">
        <authorList>
            <person name="Chiriac C."/>
            <person name="Salcher M."/>
            <person name="Ghai R."/>
            <person name="Kavagutti S V."/>
        </authorList>
    </citation>
    <scope>NUCLEOTIDE SEQUENCE</scope>
</reference>
<dbReference type="Gene3D" id="3.30.300.20">
    <property type="match status" value="1"/>
</dbReference>
<dbReference type="HAMAP" id="MF_00367">
    <property type="entry name" value="GTPase_Era"/>
    <property type="match status" value="1"/>
</dbReference>
<protein>
    <submittedName>
        <fullName evidence="8">Unannotated protein</fullName>
    </submittedName>
</protein>
<proteinExistence type="inferred from homology"/>
<dbReference type="InterPro" id="IPR004044">
    <property type="entry name" value="KH_dom_type_2"/>
</dbReference>
<dbReference type="AlphaFoldDB" id="A0A6J6WHC6"/>
<accession>A0A6J6WHC6</accession>
<dbReference type="GO" id="GO:0005829">
    <property type="term" value="C:cytosol"/>
    <property type="evidence" value="ECO:0007669"/>
    <property type="project" value="TreeGrafter"/>
</dbReference>
<gene>
    <name evidence="6" type="ORF">UFOPK1811_00353</name>
    <name evidence="7" type="ORF">UFOPK2360_00370</name>
    <name evidence="8" type="ORF">UFOPK2922_01081</name>
</gene>
<dbReference type="PANTHER" id="PTHR42698:SF1">
    <property type="entry name" value="GTPASE ERA, MITOCHONDRIAL"/>
    <property type="match status" value="1"/>
</dbReference>
<dbReference type="GO" id="GO:0043024">
    <property type="term" value="F:ribosomal small subunit binding"/>
    <property type="evidence" value="ECO:0007669"/>
    <property type="project" value="TreeGrafter"/>
</dbReference>
<dbReference type="InterPro" id="IPR027417">
    <property type="entry name" value="P-loop_NTPase"/>
</dbReference>
<dbReference type="GO" id="GO:0000028">
    <property type="term" value="P:ribosomal small subunit assembly"/>
    <property type="evidence" value="ECO:0007669"/>
    <property type="project" value="TreeGrafter"/>
</dbReference>
<dbReference type="GO" id="GO:0005525">
    <property type="term" value="F:GTP binding"/>
    <property type="evidence" value="ECO:0007669"/>
    <property type="project" value="UniProtKB-KW"/>
</dbReference>
<comment type="similarity">
    <text evidence="1">Belongs to the TRAFAC class TrmE-Era-EngA-EngB-Septin-like GTPase superfamily. Era GTPase family.</text>
</comment>
<dbReference type="NCBIfam" id="TIGR00436">
    <property type="entry name" value="era"/>
    <property type="match status" value="1"/>
</dbReference>
<sequence length="298" mass="33114">MPNSEQSTPDFRSGFVTLVGRPNTGKSTLINALVGEKIAITSTRPQTTRRIIRGVISRPQGQLILVDTPGLHRPRTLLGERLNAIVAEAYSDVDLIACCLPANESSGSGDERIISEISGKIPLIAIVTKSDSVPKDALPKRLLEVSKLAPWKEIIPVSARKGDQIEKLRELLISYLPTGPALYPDNQVNEDDDYMVFAELIREAALEEVSDELPHSIVVVIDEIQEKNIKTIFATLFLERPSQRIIVLGPGGERLKKIGTKARREIELVTGKQVFLNLHISIEKEWQRNPRSLEKFGF</sequence>
<dbReference type="InterPro" id="IPR009019">
    <property type="entry name" value="KH_sf_prok-type"/>
</dbReference>
<evidence type="ECO:0000256" key="2">
    <source>
        <dbReference type="ARBA" id="ARBA00022741"/>
    </source>
</evidence>
<dbReference type="EMBL" id="CAEZXH010000013">
    <property type="protein sequence ID" value="CAB4678637.1"/>
    <property type="molecule type" value="Genomic_DNA"/>
</dbReference>
<dbReference type="InterPro" id="IPR015946">
    <property type="entry name" value="KH_dom-like_a/b"/>
</dbReference>
<dbReference type="CDD" id="cd22534">
    <property type="entry name" value="KH-II_Era"/>
    <property type="match status" value="1"/>
</dbReference>
<keyword evidence="2" id="KW-0547">Nucleotide-binding</keyword>
<organism evidence="8">
    <name type="scientific">freshwater metagenome</name>
    <dbReference type="NCBI Taxonomy" id="449393"/>
    <lineage>
        <taxon>unclassified sequences</taxon>
        <taxon>metagenomes</taxon>
        <taxon>ecological metagenomes</taxon>
    </lineage>
</organism>
<dbReference type="NCBIfam" id="TIGR00231">
    <property type="entry name" value="small_GTP"/>
    <property type="match status" value="1"/>
</dbReference>
<evidence type="ECO:0000256" key="1">
    <source>
        <dbReference type="ARBA" id="ARBA00007921"/>
    </source>
</evidence>
<dbReference type="GO" id="GO:0019843">
    <property type="term" value="F:rRNA binding"/>
    <property type="evidence" value="ECO:0007669"/>
    <property type="project" value="TreeGrafter"/>
</dbReference>
<dbReference type="InterPro" id="IPR005662">
    <property type="entry name" value="GTPase_Era-like"/>
</dbReference>
<evidence type="ECO:0000313" key="6">
    <source>
        <dbReference type="EMBL" id="CAB4594148.1"/>
    </source>
</evidence>
<dbReference type="SUPFAM" id="SSF52540">
    <property type="entry name" value="P-loop containing nucleoside triphosphate hydrolases"/>
    <property type="match status" value="1"/>
</dbReference>
<feature type="domain" description="Era-type G" evidence="5">
    <location>
        <begin position="12"/>
        <end position="178"/>
    </location>
</feature>
<name>A0A6J6WHC6_9ZZZZ</name>
<dbReference type="InterPro" id="IPR005225">
    <property type="entry name" value="Small_GTP-bd"/>
</dbReference>
<evidence type="ECO:0000313" key="7">
    <source>
        <dbReference type="EMBL" id="CAB4678637.1"/>
    </source>
</evidence>
<evidence type="ECO:0000313" key="8">
    <source>
        <dbReference type="EMBL" id="CAB4781577.1"/>
    </source>
</evidence>
<dbReference type="Pfam" id="PF01926">
    <property type="entry name" value="MMR_HSR1"/>
    <property type="match status" value="1"/>
</dbReference>
<dbReference type="PANTHER" id="PTHR42698">
    <property type="entry name" value="GTPASE ERA"/>
    <property type="match status" value="1"/>
</dbReference>
<evidence type="ECO:0000256" key="4">
    <source>
        <dbReference type="ARBA" id="ARBA00023134"/>
    </source>
</evidence>
<evidence type="ECO:0000259" key="5">
    <source>
        <dbReference type="PROSITE" id="PS51713"/>
    </source>
</evidence>
<keyword evidence="3" id="KW-0694">RNA-binding</keyword>
<dbReference type="InterPro" id="IPR030388">
    <property type="entry name" value="G_ERA_dom"/>
</dbReference>
<dbReference type="InterPro" id="IPR006073">
    <property type="entry name" value="GTP-bd"/>
</dbReference>
<dbReference type="CDD" id="cd04163">
    <property type="entry name" value="Era"/>
    <property type="match status" value="1"/>
</dbReference>
<evidence type="ECO:0000256" key="3">
    <source>
        <dbReference type="ARBA" id="ARBA00022884"/>
    </source>
</evidence>
<keyword evidence="4" id="KW-0342">GTP-binding</keyword>
<dbReference type="SUPFAM" id="SSF54814">
    <property type="entry name" value="Prokaryotic type KH domain (KH-domain type II)"/>
    <property type="match status" value="1"/>
</dbReference>
<dbReference type="Pfam" id="PF07650">
    <property type="entry name" value="KH_2"/>
    <property type="match status" value="1"/>
</dbReference>
<dbReference type="PROSITE" id="PS51713">
    <property type="entry name" value="G_ERA"/>
    <property type="match status" value="1"/>
</dbReference>
<dbReference type="NCBIfam" id="NF000908">
    <property type="entry name" value="PRK00089.1"/>
    <property type="match status" value="1"/>
</dbReference>